<dbReference type="GO" id="GO:0016757">
    <property type="term" value="F:glycosyltransferase activity"/>
    <property type="evidence" value="ECO:0007669"/>
    <property type="project" value="TreeGrafter"/>
</dbReference>
<dbReference type="CDD" id="cd03801">
    <property type="entry name" value="GT4_PimA-like"/>
    <property type="match status" value="1"/>
</dbReference>
<accession>A0AA86N023</accession>
<dbReference type="RefSeq" id="WP_289268997.1">
    <property type="nucleotide sequence ID" value="NZ_OX365700.1"/>
</dbReference>
<reference evidence="1" key="1">
    <citation type="submission" date="2022-10" db="EMBL/GenBank/DDBJ databases">
        <authorList>
            <person name="Koch H."/>
        </authorList>
    </citation>
    <scope>NUCLEOTIDE SEQUENCE</scope>
    <source>
        <strain evidence="1">DNF</strain>
    </source>
</reference>
<protein>
    <submittedName>
        <fullName evidence="1">Glycosyltransferase</fullName>
    </submittedName>
</protein>
<keyword evidence="2" id="KW-1185">Reference proteome</keyword>
<dbReference type="AlphaFoldDB" id="A0AA86N023"/>
<evidence type="ECO:0000313" key="1">
    <source>
        <dbReference type="EMBL" id="CAI4032258.1"/>
    </source>
</evidence>
<dbReference type="PANTHER" id="PTHR12526:SF600">
    <property type="entry name" value="GLYCOSYL TRANSFERASE GROUP 1"/>
    <property type="match status" value="1"/>
</dbReference>
<dbReference type="KEGG" id="nti:DNFV4_02687"/>
<dbReference type="Pfam" id="PF13692">
    <property type="entry name" value="Glyco_trans_1_4"/>
    <property type="match status" value="1"/>
</dbReference>
<dbReference type="PANTHER" id="PTHR12526">
    <property type="entry name" value="GLYCOSYLTRANSFERASE"/>
    <property type="match status" value="1"/>
</dbReference>
<dbReference type="Proteomes" id="UP001179121">
    <property type="component" value="Chromosome"/>
</dbReference>
<dbReference type="SUPFAM" id="SSF53756">
    <property type="entry name" value="UDP-Glycosyltransferase/glycogen phosphorylase"/>
    <property type="match status" value="1"/>
</dbReference>
<sequence length="392" mass="43160">MRRLLFIAPSLPSPTFGGGAIRMYHLVRFLAQRFDLDLIAPQTPGAEGSEAQLRAWCREVEIVPQTVRPAWRKRSHLGPYEKDPALAEAILHRLRDRKYGAMQIEKPAMVPYLPTDLSIPLVLDVWAYGLSGAIRALTQERGPLVRARNAFRLARFGLFDAFCWPSTACVLVVSEQDRLRCLRTRPGRQVLVVPNGVDSSAVTPPPSGEAPQGVILFTGDLGFAPNIEAAELLALHLLPMVLASHPDAELRLVGRHPHPRVQRLAGPRVRVIANVPDMRPYLREATVFAAPHFTGAGTRTKILEAMAAGLPVVTTSIGLQGIEAEAGREVILADDLPALGEALCGLLTDPWMRADLGRSARNLIEARYDWDRCLAPLEGLYRTWLKEQAIAC</sequence>
<proteinExistence type="predicted"/>
<name>A0AA86N023_9BACT</name>
<dbReference type="Gene3D" id="3.40.50.2000">
    <property type="entry name" value="Glycogen Phosphorylase B"/>
    <property type="match status" value="2"/>
</dbReference>
<dbReference type="EMBL" id="OX365700">
    <property type="protein sequence ID" value="CAI4032258.1"/>
    <property type="molecule type" value="Genomic_DNA"/>
</dbReference>
<gene>
    <name evidence="1" type="ORF">DNFV4_02687</name>
</gene>
<evidence type="ECO:0000313" key="2">
    <source>
        <dbReference type="Proteomes" id="UP001179121"/>
    </source>
</evidence>
<organism evidence="1 2">
    <name type="scientific">Nitrospira tepida</name>
    <dbReference type="NCBI Taxonomy" id="2973512"/>
    <lineage>
        <taxon>Bacteria</taxon>
        <taxon>Pseudomonadati</taxon>
        <taxon>Nitrospirota</taxon>
        <taxon>Nitrospiria</taxon>
        <taxon>Nitrospirales</taxon>
        <taxon>Nitrospiraceae</taxon>
        <taxon>Nitrospira</taxon>
    </lineage>
</organism>